<dbReference type="Proteomes" id="UP000559010">
    <property type="component" value="Unassembled WGS sequence"/>
</dbReference>
<dbReference type="RefSeq" id="WP_169683351.1">
    <property type="nucleotide sequence ID" value="NZ_JABBNU010000010.1"/>
</dbReference>
<dbReference type="AlphaFoldDB" id="A0A848J5P5"/>
<protein>
    <recommendedName>
        <fullName evidence="3">TIGR02646 family protein</fullName>
    </recommendedName>
</protein>
<evidence type="ECO:0000313" key="1">
    <source>
        <dbReference type="EMBL" id="NMM49840.1"/>
    </source>
</evidence>
<dbReference type="Gene3D" id="1.10.30.50">
    <property type="match status" value="1"/>
</dbReference>
<keyword evidence="2" id="KW-1185">Reference proteome</keyword>
<comment type="caution">
    <text evidence="1">The sequence shown here is derived from an EMBL/GenBank/DDBJ whole genome shotgun (WGS) entry which is preliminary data.</text>
</comment>
<name>A0A848J5P5_9BACT</name>
<evidence type="ECO:0000313" key="2">
    <source>
        <dbReference type="Proteomes" id="UP000559010"/>
    </source>
</evidence>
<gene>
    <name evidence="1" type="ORF">HH304_15640</name>
</gene>
<dbReference type="EMBL" id="JABBNU010000010">
    <property type="protein sequence ID" value="NMM49840.1"/>
    <property type="molecule type" value="Genomic_DNA"/>
</dbReference>
<organism evidence="1 2">
    <name type="scientific">Marinigracilibium pacificum</name>
    <dbReference type="NCBI Taxonomy" id="2729599"/>
    <lineage>
        <taxon>Bacteria</taxon>
        <taxon>Pseudomonadati</taxon>
        <taxon>Bacteroidota</taxon>
        <taxon>Cytophagia</taxon>
        <taxon>Cytophagales</taxon>
        <taxon>Flammeovirgaceae</taxon>
        <taxon>Marinigracilibium</taxon>
    </lineage>
</organism>
<sequence length="308" mass="36807">MRSVKKSKKNIPPSLKSRECFESLKKIYNQGKGPCKDQIDSNIYRAKDVIVKLSNLYKDKCAYCEQKEPDFEIEHYRPKRRLAKIDNNDGIQHPGYYWLSYEWTNLIPACHDCNKSGVKGNRFPILNNRLKNPITKENTIDLSANDFESDHLKDEQALLIHPEENGFNPYNYFKFNSKGEIIPCAKKETIEFIRAQKTIEIVNLNRFKLHIMQRKKEIQNLKYQLKGLLLNFVHDVYINESRAFNRLKNDYFRILKQINQKTKPRNEFSFFWEYVYKHMDIVLMVSMKPKYRKLFLDLTQAYKKNNIK</sequence>
<proteinExistence type="predicted"/>
<accession>A0A848J5P5</accession>
<reference evidence="1 2" key="1">
    <citation type="submission" date="2020-04" db="EMBL/GenBank/DDBJ databases">
        <title>Flammeovirgaceae bacterium KN852 isolated from deep sea.</title>
        <authorList>
            <person name="Zhang D.-C."/>
        </authorList>
    </citation>
    <scope>NUCLEOTIDE SEQUENCE [LARGE SCALE GENOMIC DNA]</scope>
    <source>
        <strain evidence="1 2">KN852</strain>
    </source>
</reference>
<evidence type="ECO:0008006" key="3">
    <source>
        <dbReference type="Google" id="ProtNLM"/>
    </source>
</evidence>